<keyword evidence="3" id="KW-1185">Reference proteome</keyword>
<dbReference type="EMBL" id="REGN01002387">
    <property type="protein sequence ID" value="RNA28485.1"/>
    <property type="molecule type" value="Genomic_DNA"/>
</dbReference>
<protein>
    <submittedName>
        <fullName evidence="2">Uncharacterized protein</fullName>
    </submittedName>
</protein>
<evidence type="ECO:0000256" key="1">
    <source>
        <dbReference type="SAM" id="Phobius"/>
    </source>
</evidence>
<gene>
    <name evidence="2" type="ORF">BpHYR1_024804</name>
</gene>
<evidence type="ECO:0000313" key="3">
    <source>
        <dbReference type="Proteomes" id="UP000276133"/>
    </source>
</evidence>
<proteinExistence type="predicted"/>
<accession>A0A3M7RYR9</accession>
<comment type="caution">
    <text evidence="2">The sequence shown here is derived from an EMBL/GenBank/DDBJ whole genome shotgun (WGS) entry which is preliminary data.</text>
</comment>
<evidence type="ECO:0000313" key="2">
    <source>
        <dbReference type="EMBL" id="RNA28485.1"/>
    </source>
</evidence>
<keyword evidence="1" id="KW-1133">Transmembrane helix</keyword>
<reference evidence="2 3" key="1">
    <citation type="journal article" date="2018" name="Sci. Rep.">
        <title>Genomic signatures of local adaptation to the degree of environmental predictability in rotifers.</title>
        <authorList>
            <person name="Franch-Gras L."/>
            <person name="Hahn C."/>
            <person name="Garcia-Roger E.M."/>
            <person name="Carmona M.J."/>
            <person name="Serra M."/>
            <person name="Gomez A."/>
        </authorList>
    </citation>
    <scope>NUCLEOTIDE SEQUENCE [LARGE SCALE GENOMIC DNA]</scope>
    <source>
        <strain evidence="2">HYR1</strain>
    </source>
</reference>
<name>A0A3M7RYR9_BRAPC</name>
<feature type="transmembrane region" description="Helical" evidence="1">
    <location>
        <begin position="71"/>
        <end position="90"/>
    </location>
</feature>
<dbReference type="AlphaFoldDB" id="A0A3M7RYR9"/>
<keyword evidence="1" id="KW-0812">Transmembrane</keyword>
<sequence>MLLNHTNNHTLQHLPPTLRRRRSRTRLEADCLLSVPGWVALLFSVCGCACRALCSCKGTCRVCRNDRTPLLPWRCSFFFTCGYSAFFLCSTGCRNRIRRRESCLSRNRVARRRYAKACVNTVICRVFKPLPFESGSIAGDCCAIFISGRNHRSSDGYDCKLEARETRHRLDCLDCPFLAQKDALADF</sequence>
<organism evidence="2 3">
    <name type="scientific">Brachionus plicatilis</name>
    <name type="common">Marine rotifer</name>
    <name type="synonym">Brachionus muelleri</name>
    <dbReference type="NCBI Taxonomy" id="10195"/>
    <lineage>
        <taxon>Eukaryota</taxon>
        <taxon>Metazoa</taxon>
        <taxon>Spiralia</taxon>
        <taxon>Gnathifera</taxon>
        <taxon>Rotifera</taxon>
        <taxon>Eurotatoria</taxon>
        <taxon>Monogononta</taxon>
        <taxon>Pseudotrocha</taxon>
        <taxon>Ploima</taxon>
        <taxon>Brachionidae</taxon>
        <taxon>Brachionus</taxon>
    </lineage>
</organism>
<keyword evidence="1" id="KW-0472">Membrane</keyword>
<dbReference type="Proteomes" id="UP000276133">
    <property type="component" value="Unassembled WGS sequence"/>
</dbReference>